<evidence type="ECO:0000256" key="1">
    <source>
        <dbReference type="ARBA" id="ARBA00004141"/>
    </source>
</evidence>
<feature type="transmembrane region" description="Helical" evidence="7">
    <location>
        <begin position="331"/>
        <end position="358"/>
    </location>
</feature>
<dbReference type="PANTHER" id="PTHR11819:SF195">
    <property type="entry name" value="SODIUM_GLUCOSE COTRANSPORTER 4"/>
    <property type="match status" value="1"/>
</dbReference>
<feature type="transmembrane region" description="Helical" evidence="7">
    <location>
        <begin position="432"/>
        <end position="451"/>
    </location>
</feature>
<evidence type="ECO:0000256" key="4">
    <source>
        <dbReference type="ARBA" id="ARBA00022989"/>
    </source>
</evidence>
<proteinExistence type="inferred from homology"/>
<organism evidence="9">
    <name type="scientific">Candidatus Kentrum eta</name>
    <dbReference type="NCBI Taxonomy" id="2126337"/>
    <lineage>
        <taxon>Bacteria</taxon>
        <taxon>Pseudomonadati</taxon>
        <taxon>Pseudomonadota</taxon>
        <taxon>Gammaproteobacteria</taxon>
        <taxon>Candidatus Kentrum</taxon>
    </lineage>
</organism>
<dbReference type="GO" id="GO:0005412">
    <property type="term" value="F:D-glucose:sodium symporter activity"/>
    <property type="evidence" value="ECO:0007669"/>
    <property type="project" value="TreeGrafter"/>
</dbReference>
<sequence length="533" mass="57637">MSTMFSFTFFTALVAVITWRMTRGDDHGTASGYFLGGRSLTGGLIAGSLLLTNLSTEQLVGLNGLAFTEGFSVMAWEVVAAIGLVLMALFFLPRYLRSGIATVPEFLGKRFDTSTRTITTLIFIIAYVAILLPIILYTGAVALSSIFDIKTLTGLDSNTVLWGTVWFVGIVGSIYAIVGGLRTVAVSDVLNGFGLLVGGVMISYFGIEALGRGDMFQGIETLRTVHPEKLNAIGGPDQSVPFFTLFTGVLLLNLFYWSTNQQIIQRTFGANSLKEGQKGVIYAGYLKVMALLILVFPGIIAFHLYSADGIHADHAYGTLARDVLPSPLTGFFTAAMVGAILSSFNSALNSTCTLFSLGVYKPFLNKDADDAMVIRSGKVFGWIIAVFSMSIAPLLAGQASIFEYLQKMNGLYFIPIFSVVVVGMLSRRATATWANTALILGFVVIACGYFIPDLDAWIKVNLHEYHFLGLVFVLLVGLMLVMAEVSSRKTPWVHEDAGVVDLTPWPLVKLAAGVLVVIVLIIYIAFADLSVLF</sequence>
<keyword evidence="4 7" id="KW-1133">Transmembrane helix</keyword>
<feature type="transmembrane region" description="Helical" evidence="7">
    <location>
        <begin position="507"/>
        <end position="526"/>
    </location>
</feature>
<name>A0A450ULI0_9GAMM</name>
<evidence type="ECO:0000256" key="6">
    <source>
        <dbReference type="RuleBase" id="RU362091"/>
    </source>
</evidence>
<evidence type="ECO:0000256" key="5">
    <source>
        <dbReference type="ARBA" id="ARBA00023136"/>
    </source>
</evidence>
<evidence type="ECO:0000313" key="9">
    <source>
        <dbReference type="EMBL" id="VFJ93377.1"/>
    </source>
</evidence>
<dbReference type="InterPro" id="IPR001734">
    <property type="entry name" value="Na/solute_symporter"/>
</dbReference>
<comment type="similarity">
    <text evidence="2 6">Belongs to the sodium:solute symporter (SSF) (TC 2.A.21) family.</text>
</comment>
<dbReference type="EMBL" id="CAADFI010000043">
    <property type="protein sequence ID" value="VFJ93377.1"/>
    <property type="molecule type" value="Genomic_DNA"/>
</dbReference>
<evidence type="ECO:0000313" key="8">
    <source>
        <dbReference type="EMBL" id="VFJ92490.1"/>
    </source>
</evidence>
<dbReference type="EMBL" id="CAADFG010000044">
    <property type="protein sequence ID" value="VFJ92490.1"/>
    <property type="molecule type" value="Genomic_DNA"/>
</dbReference>
<evidence type="ECO:0000313" key="10">
    <source>
        <dbReference type="EMBL" id="VFK00183.1"/>
    </source>
</evidence>
<feature type="transmembrane region" description="Helical" evidence="7">
    <location>
        <begin position="117"/>
        <end position="140"/>
    </location>
</feature>
<comment type="subcellular location">
    <subcellularLocation>
        <location evidence="1">Membrane</location>
        <topology evidence="1">Multi-pass membrane protein</topology>
    </subcellularLocation>
</comment>
<feature type="transmembrane region" description="Helical" evidence="7">
    <location>
        <begin position="73"/>
        <end position="96"/>
    </location>
</feature>
<evidence type="ECO:0000256" key="7">
    <source>
        <dbReference type="SAM" id="Phobius"/>
    </source>
</evidence>
<evidence type="ECO:0000256" key="2">
    <source>
        <dbReference type="ARBA" id="ARBA00006434"/>
    </source>
</evidence>
<evidence type="ECO:0000256" key="3">
    <source>
        <dbReference type="ARBA" id="ARBA00022692"/>
    </source>
</evidence>
<keyword evidence="5 7" id="KW-0472">Membrane</keyword>
<dbReference type="EMBL" id="CAADFJ010000041">
    <property type="protein sequence ID" value="VFK00183.1"/>
    <property type="molecule type" value="Genomic_DNA"/>
</dbReference>
<dbReference type="Pfam" id="PF00474">
    <property type="entry name" value="SSF"/>
    <property type="match status" value="1"/>
</dbReference>
<feature type="transmembrane region" description="Helical" evidence="7">
    <location>
        <begin position="240"/>
        <end position="259"/>
    </location>
</feature>
<dbReference type="AlphaFoldDB" id="A0A450ULI0"/>
<dbReference type="Gene3D" id="1.20.1730.10">
    <property type="entry name" value="Sodium/glucose cotransporter"/>
    <property type="match status" value="1"/>
</dbReference>
<dbReference type="NCBIfam" id="NF007790">
    <property type="entry name" value="PRK10484.1"/>
    <property type="match status" value="1"/>
</dbReference>
<dbReference type="InterPro" id="IPR038377">
    <property type="entry name" value="Na/Glc_symporter_sf"/>
</dbReference>
<keyword evidence="3 7" id="KW-0812">Transmembrane</keyword>
<feature type="transmembrane region" description="Helical" evidence="7">
    <location>
        <begin position="408"/>
        <end position="425"/>
    </location>
</feature>
<gene>
    <name evidence="8" type="ORF">BECKH772A_GA0070896_100447</name>
    <name evidence="9" type="ORF">BECKH772B_GA0070898_100437</name>
    <name evidence="10" type="ORF">BECKH772C_GA0070978_100417</name>
</gene>
<feature type="transmembrane region" description="Helical" evidence="7">
    <location>
        <begin position="160"/>
        <end position="178"/>
    </location>
</feature>
<accession>A0A450ULI0</accession>
<dbReference type="GO" id="GO:0005886">
    <property type="term" value="C:plasma membrane"/>
    <property type="evidence" value="ECO:0007669"/>
    <property type="project" value="TreeGrafter"/>
</dbReference>
<protein>
    <submittedName>
        <fullName evidence="9">Solute:Na+ symporter, SSS family</fullName>
    </submittedName>
</protein>
<feature type="transmembrane region" description="Helical" evidence="7">
    <location>
        <begin position="466"/>
        <end position="486"/>
    </location>
</feature>
<dbReference type="PROSITE" id="PS50283">
    <property type="entry name" value="NA_SOLUT_SYMP_3"/>
    <property type="match status" value="1"/>
</dbReference>
<reference evidence="9" key="1">
    <citation type="submission" date="2019-02" db="EMBL/GenBank/DDBJ databases">
        <authorList>
            <person name="Gruber-Vodicka R. H."/>
            <person name="Seah K. B. B."/>
        </authorList>
    </citation>
    <scope>NUCLEOTIDE SEQUENCE</scope>
    <source>
        <strain evidence="10">BECK_SA2B12</strain>
        <strain evidence="8">BECK_SA2B15</strain>
        <strain evidence="9">BECK_SA2B20</strain>
    </source>
</reference>
<dbReference type="PANTHER" id="PTHR11819">
    <property type="entry name" value="SOLUTE CARRIER FAMILY 5"/>
    <property type="match status" value="1"/>
</dbReference>
<feature type="transmembrane region" description="Helical" evidence="7">
    <location>
        <begin position="190"/>
        <end position="207"/>
    </location>
</feature>
<feature type="transmembrane region" description="Helical" evidence="7">
    <location>
        <begin position="280"/>
        <end position="305"/>
    </location>
</feature>
<feature type="transmembrane region" description="Helical" evidence="7">
    <location>
        <begin position="379"/>
        <end position="402"/>
    </location>
</feature>
<dbReference type="CDD" id="cd10328">
    <property type="entry name" value="SLC5sbd_YidK"/>
    <property type="match status" value="1"/>
</dbReference>
<dbReference type="NCBIfam" id="TIGR00813">
    <property type="entry name" value="sss"/>
    <property type="match status" value="1"/>
</dbReference>